<keyword evidence="1" id="KW-0472">Membrane</keyword>
<dbReference type="InterPro" id="IPR036927">
    <property type="entry name" value="Cyt_c_oxase-like_su1_sf"/>
</dbReference>
<organism evidence="3 4">
    <name type="scientific">Variovorax humicola</name>
    <dbReference type="NCBI Taxonomy" id="1769758"/>
    <lineage>
        <taxon>Bacteria</taxon>
        <taxon>Pseudomonadati</taxon>
        <taxon>Pseudomonadota</taxon>
        <taxon>Betaproteobacteria</taxon>
        <taxon>Burkholderiales</taxon>
        <taxon>Comamonadaceae</taxon>
        <taxon>Variovorax</taxon>
    </lineage>
</organism>
<protein>
    <submittedName>
        <fullName evidence="3">Cbb3-type cytochrome c oxidase subunit I</fullName>
    </submittedName>
</protein>
<feature type="transmembrane region" description="Helical" evidence="1">
    <location>
        <begin position="497"/>
        <end position="523"/>
    </location>
</feature>
<feature type="transmembrane region" description="Helical" evidence="1">
    <location>
        <begin position="461"/>
        <end position="485"/>
    </location>
</feature>
<dbReference type="InterPro" id="IPR054309">
    <property type="entry name" value="NorB_cytochrome_c-like"/>
</dbReference>
<dbReference type="PANTHER" id="PTHR10422">
    <property type="entry name" value="CYTOCHROME C OXIDASE SUBUNIT 1"/>
    <property type="match status" value="1"/>
</dbReference>
<reference evidence="3 4" key="1">
    <citation type="submission" date="2024-03" db="EMBL/GenBank/DDBJ databases">
        <title>Novel species of the genus Variovorax.</title>
        <authorList>
            <person name="Liu Q."/>
            <person name="Xin Y.-H."/>
        </authorList>
    </citation>
    <scope>NUCLEOTIDE SEQUENCE [LARGE SCALE GENOMIC DNA]</scope>
    <source>
        <strain evidence="3 4">KACC 18501</strain>
    </source>
</reference>
<feature type="transmembrane region" description="Helical" evidence="1">
    <location>
        <begin position="609"/>
        <end position="632"/>
    </location>
</feature>
<dbReference type="Pfam" id="PF22085">
    <property type="entry name" value="NorB_cytochrome_c-like"/>
    <property type="match status" value="1"/>
</dbReference>
<feature type="transmembrane region" description="Helical" evidence="1">
    <location>
        <begin position="562"/>
        <end position="589"/>
    </location>
</feature>
<feature type="domain" description="Nitric oxide reductase subunit B cytochrome c-like" evidence="2">
    <location>
        <begin position="60"/>
        <end position="234"/>
    </location>
</feature>
<feature type="transmembrane region" description="Helical" evidence="1">
    <location>
        <begin position="29"/>
        <end position="53"/>
    </location>
</feature>
<feature type="transmembrane region" description="Helical" evidence="1">
    <location>
        <begin position="379"/>
        <end position="409"/>
    </location>
</feature>
<dbReference type="Gene3D" id="1.20.210.10">
    <property type="entry name" value="Cytochrome c oxidase-like, subunit I domain"/>
    <property type="match status" value="1"/>
</dbReference>
<feature type="transmembrane region" description="Helical" evidence="1">
    <location>
        <begin position="206"/>
        <end position="226"/>
    </location>
</feature>
<dbReference type="EMBL" id="JBBKZV010000071">
    <property type="protein sequence ID" value="MEJ8827450.1"/>
    <property type="molecule type" value="Genomic_DNA"/>
</dbReference>
<evidence type="ECO:0000256" key="1">
    <source>
        <dbReference type="SAM" id="Phobius"/>
    </source>
</evidence>
<sequence length="785" mass="86478">MNTELDATDSIAGFAAQPVAEDDGPLSPWWLRTILIVMVLGFAGLITITHLAYRNAPPIPAQVVDAQGRGVFTGEDILDGQTVFLRYGLMANGSIWGHGAYLGPDYSAEALHRMGDRTADAIAQRQYGQPFAALADTQQAAVRGEAMATLKTNRYDPGSGTLQLTAPQATAFREEIAHWTDYFHDPSRNGGLKAALITDPTELRQFSAFVTWAAWVSVTARPGAAYSYTNNFPYDPSVGNLPTSGALLWSALSLTVLLAGIATVLLAFGKFDYLGWITRGHRVHPQMLPGHSGKGQNALVKYFVVVAVLLLGQSLIGGALAHYRADPGSFYGFQLERIFPSNLLRTWHLQMAIFWIATAYVAAALFLGRSLRVGEPRWLAGWTHLLFGAFAVVIGGSLLGEWLGIAQLLGAWWFWLGNQGWEYLELGRVWQYLLVAGLLAWFALLWTLVRPGTLVNSAARPIVRMFLVAALAIPVFYIPALLFGARTNYTVVDTWRFWIIHLWVEGFFEFFATTVVALTFYQLGLSRRNVALRVIYLDAILYFLGGLIGTGHHWYFTGQSNFSMAVSAMFSVLEVVPLTLLTLDAWDFVRTTRGQRNGSGKTIVIPHKWTFYFLMAVGFWNFVGAGMLGFLLNLPIVSYYEVGTLLTPAHGHAALMGVFGMLAIALMVFVLRQTSNDARWPGIEKYIKVAFWGTNVGLAMMVALSLFPGGVLQVWDVLEHGYWHARSLDYIGSGRSHFIEWLRMPGDVVFIVFGAIPLVIATIKGYIGVRATPRDMGLVDGLAPA</sequence>
<comment type="caution">
    <text evidence="3">The sequence shown here is derived from an EMBL/GenBank/DDBJ whole genome shotgun (WGS) entry which is preliminary data.</text>
</comment>
<keyword evidence="4" id="KW-1185">Reference proteome</keyword>
<dbReference type="SUPFAM" id="SSF81442">
    <property type="entry name" value="Cytochrome c oxidase subunit I-like"/>
    <property type="match status" value="1"/>
</dbReference>
<evidence type="ECO:0000259" key="2">
    <source>
        <dbReference type="Pfam" id="PF22085"/>
    </source>
</evidence>
<feature type="transmembrane region" description="Helical" evidence="1">
    <location>
        <begin position="429"/>
        <end position="449"/>
    </location>
</feature>
<feature type="transmembrane region" description="Helical" evidence="1">
    <location>
        <begin position="748"/>
        <end position="767"/>
    </location>
</feature>
<feature type="transmembrane region" description="Helical" evidence="1">
    <location>
        <begin position="692"/>
        <end position="715"/>
    </location>
</feature>
<dbReference type="InterPro" id="IPR000883">
    <property type="entry name" value="Cyt_C_Oxase_1"/>
</dbReference>
<feature type="transmembrane region" description="Helical" evidence="1">
    <location>
        <begin position="652"/>
        <end position="671"/>
    </location>
</feature>
<dbReference type="PANTHER" id="PTHR10422:SF38">
    <property type="entry name" value="CYTOCHROME B SUBUNIT OF NITRIC OXIDE REDUCTASE"/>
    <property type="match status" value="1"/>
</dbReference>
<gene>
    <name evidence="3" type="ORF">WKW80_36670</name>
</gene>
<keyword evidence="1" id="KW-0812">Transmembrane</keyword>
<evidence type="ECO:0000313" key="4">
    <source>
        <dbReference type="Proteomes" id="UP001363010"/>
    </source>
</evidence>
<feature type="transmembrane region" description="Helical" evidence="1">
    <location>
        <begin position="302"/>
        <end position="323"/>
    </location>
</feature>
<feature type="transmembrane region" description="Helical" evidence="1">
    <location>
        <begin position="535"/>
        <end position="556"/>
    </location>
</feature>
<dbReference type="Proteomes" id="UP001363010">
    <property type="component" value="Unassembled WGS sequence"/>
</dbReference>
<keyword evidence="1" id="KW-1133">Transmembrane helix</keyword>
<feature type="transmembrane region" description="Helical" evidence="1">
    <location>
        <begin position="347"/>
        <end position="367"/>
    </location>
</feature>
<accession>A0ABU8WBM0</accession>
<dbReference type="RefSeq" id="WP_340368472.1">
    <property type="nucleotide sequence ID" value="NZ_JBBKZV010000071.1"/>
</dbReference>
<evidence type="ECO:0000313" key="3">
    <source>
        <dbReference type="EMBL" id="MEJ8827450.1"/>
    </source>
</evidence>
<name>A0ABU8WBM0_9BURK</name>
<feature type="transmembrane region" description="Helical" evidence="1">
    <location>
        <begin position="246"/>
        <end position="269"/>
    </location>
</feature>
<proteinExistence type="predicted"/>
<dbReference type="Pfam" id="PF00115">
    <property type="entry name" value="COX1"/>
    <property type="match status" value="1"/>
</dbReference>